<keyword evidence="3" id="KW-1185">Reference proteome</keyword>
<accession>A0A3E1YA61</accession>
<proteinExistence type="predicted"/>
<dbReference type="Proteomes" id="UP000260644">
    <property type="component" value="Unassembled WGS sequence"/>
</dbReference>
<dbReference type="SUPFAM" id="SSF51206">
    <property type="entry name" value="cAMP-binding domain-like"/>
    <property type="match status" value="1"/>
</dbReference>
<dbReference type="RefSeq" id="WP_116975969.1">
    <property type="nucleotide sequence ID" value="NZ_QPMM01000006.1"/>
</dbReference>
<dbReference type="OrthoDB" id="758145at2"/>
<dbReference type="InterPro" id="IPR000595">
    <property type="entry name" value="cNMP-bd_dom"/>
</dbReference>
<dbReference type="Gene3D" id="2.60.120.10">
    <property type="entry name" value="Jelly Rolls"/>
    <property type="match status" value="1"/>
</dbReference>
<evidence type="ECO:0000259" key="1">
    <source>
        <dbReference type="PROSITE" id="PS50042"/>
    </source>
</evidence>
<evidence type="ECO:0000313" key="3">
    <source>
        <dbReference type="Proteomes" id="UP000260644"/>
    </source>
</evidence>
<dbReference type="Pfam" id="PF00027">
    <property type="entry name" value="cNMP_binding"/>
    <property type="match status" value="1"/>
</dbReference>
<feature type="domain" description="Cyclic nucleotide-binding" evidence="1">
    <location>
        <begin position="14"/>
        <end position="118"/>
    </location>
</feature>
<dbReference type="CDD" id="cd00038">
    <property type="entry name" value="CAP_ED"/>
    <property type="match status" value="1"/>
</dbReference>
<reference evidence="2 3" key="1">
    <citation type="submission" date="2018-07" db="EMBL/GenBank/DDBJ databases">
        <title>Chitinophaga K2CV101002-2 sp. nov., isolated from a monsoon evergreen broad-leaved forest soil.</title>
        <authorList>
            <person name="Lv Y."/>
        </authorList>
    </citation>
    <scope>NUCLEOTIDE SEQUENCE [LARGE SCALE GENOMIC DNA]</scope>
    <source>
        <strain evidence="2 3">GDMCC 1.1288</strain>
    </source>
</reference>
<dbReference type="PROSITE" id="PS50042">
    <property type="entry name" value="CNMP_BINDING_3"/>
    <property type="match status" value="1"/>
</dbReference>
<evidence type="ECO:0000313" key="2">
    <source>
        <dbReference type="EMBL" id="RFS22575.1"/>
    </source>
</evidence>
<protein>
    <submittedName>
        <fullName evidence="2">Crp/Fnr family transcriptional regulator</fullName>
    </submittedName>
</protein>
<sequence length="202" mass="23203">MSVSINVLETLLQELSGILPGNMAPLFAMTTQVKLEEGEAYIREGDKSRKLAFIEKGILRAYSVKPNGDEATLFLRWEGHFIASHDTIIHHLPARFIYRALEPSRLVEINYDKLEEILRLHPEFEPLRNYFLLKMLADALEGIEGFVLLSPEERYQKIIESKWDIVNRVPDKYIASMMGITPVSLSRIRKRLHIKGKKADGN</sequence>
<dbReference type="InterPro" id="IPR018490">
    <property type="entry name" value="cNMP-bd_dom_sf"/>
</dbReference>
<gene>
    <name evidence="2" type="ORF">DVR12_12295</name>
</gene>
<dbReference type="EMBL" id="QPMM01000006">
    <property type="protein sequence ID" value="RFS22575.1"/>
    <property type="molecule type" value="Genomic_DNA"/>
</dbReference>
<comment type="caution">
    <text evidence="2">The sequence shown here is derived from an EMBL/GenBank/DDBJ whole genome shotgun (WGS) entry which is preliminary data.</text>
</comment>
<organism evidence="2 3">
    <name type="scientific">Chitinophaga silvatica</name>
    <dbReference type="NCBI Taxonomy" id="2282649"/>
    <lineage>
        <taxon>Bacteria</taxon>
        <taxon>Pseudomonadati</taxon>
        <taxon>Bacteroidota</taxon>
        <taxon>Chitinophagia</taxon>
        <taxon>Chitinophagales</taxon>
        <taxon>Chitinophagaceae</taxon>
        <taxon>Chitinophaga</taxon>
    </lineage>
</organism>
<dbReference type="AlphaFoldDB" id="A0A3E1YA61"/>
<name>A0A3E1YA61_9BACT</name>
<dbReference type="InterPro" id="IPR014710">
    <property type="entry name" value="RmlC-like_jellyroll"/>
</dbReference>